<dbReference type="EnsemblPlants" id="Solyc01g014245.1.1">
    <property type="protein sequence ID" value="Solyc01g014245.1.1"/>
    <property type="gene ID" value="Solyc01g014245.1"/>
</dbReference>
<evidence type="ECO:0000313" key="2">
    <source>
        <dbReference type="Proteomes" id="UP000004994"/>
    </source>
</evidence>
<dbReference type="AlphaFoldDB" id="A0A3Q7EAW5"/>
<name>A0A3Q7EAW5_SOLLC</name>
<proteinExistence type="predicted"/>
<protein>
    <submittedName>
        <fullName evidence="1">Uncharacterized protein</fullName>
    </submittedName>
</protein>
<dbReference type="Proteomes" id="UP000004994">
    <property type="component" value="Chromosome 1"/>
</dbReference>
<sequence length="129" mass="15060">MAISGGHLFHPHHLSTFFFSFLPFQMYPLPHACRSFIPSKNGHGPSKNDNIRRLLLYVSSITFLSDQKRSLHCLGLVHRLQISRNFRSRKLLFAVQREYKISNIISSLMFHVQSEGWSFYIGTRFGLKY</sequence>
<reference evidence="1" key="2">
    <citation type="submission" date="2019-01" db="UniProtKB">
        <authorList>
            <consortium name="EnsemblPlants"/>
        </authorList>
    </citation>
    <scope>IDENTIFICATION</scope>
    <source>
        <strain evidence="1">cv. Heinz 1706</strain>
    </source>
</reference>
<dbReference type="InParanoid" id="A0A3Q7EAW5"/>
<reference evidence="1" key="1">
    <citation type="journal article" date="2012" name="Nature">
        <title>The tomato genome sequence provides insights into fleshy fruit evolution.</title>
        <authorList>
            <consortium name="Tomato Genome Consortium"/>
        </authorList>
    </citation>
    <scope>NUCLEOTIDE SEQUENCE [LARGE SCALE GENOMIC DNA]</scope>
    <source>
        <strain evidence="1">cv. Heinz 1706</strain>
    </source>
</reference>
<dbReference type="Gramene" id="Solyc01g014245.1.1">
    <property type="protein sequence ID" value="Solyc01g014245.1.1"/>
    <property type="gene ID" value="Solyc01g014245.1"/>
</dbReference>
<keyword evidence="2" id="KW-1185">Reference proteome</keyword>
<evidence type="ECO:0000313" key="1">
    <source>
        <dbReference type="EnsemblPlants" id="Solyc01g014245.1.1"/>
    </source>
</evidence>
<accession>A0A3Q7EAW5</accession>
<organism evidence="1">
    <name type="scientific">Solanum lycopersicum</name>
    <name type="common">Tomato</name>
    <name type="synonym">Lycopersicon esculentum</name>
    <dbReference type="NCBI Taxonomy" id="4081"/>
    <lineage>
        <taxon>Eukaryota</taxon>
        <taxon>Viridiplantae</taxon>
        <taxon>Streptophyta</taxon>
        <taxon>Embryophyta</taxon>
        <taxon>Tracheophyta</taxon>
        <taxon>Spermatophyta</taxon>
        <taxon>Magnoliopsida</taxon>
        <taxon>eudicotyledons</taxon>
        <taxon>Gunneridae</taxon>
        <taxon>Pentapetalae</taxon>
        <taxon>asterids</taxon>
        <taxon>lamiids</taxon>
        <taxon>Solanales</taxon>
        <taxon>Solanaceae</taxon>
        <taxon>Solanoideae</taxon>
        <taxon>Solaneae</taxon>
        <taxon>Solanum</taxon>
        <taxon>Solanum subgen. Lycopersicon</taxon>
    </lineage>
</organism>